<dbReference type="PANTHER" id="PTHR11319">
    <property type="entry name" value="G PROTEIN-COUPLED RECEPTOR-RELATED"/>
    <property type="match status" value="1"/>
</dbReference>
<feature type="region of interest" description="Disordered" evidence="1">
    <location>
        <begin position="1057"/>
        <end position="1096"/>
    </location>
</feature>
<dbReference type="InterPro" id="IPR011050">
    <property type="entry name" value="Pectin_lyase_fold/virulence"/>
</dbReference>
<feature type="compositionally biased region" description="Polar residues" evidence="1">
    <location>
        <begin position="1073"/>
        <end position="1082"/>
    </location>
</feature>
<evidence type="ECO:0000313" key="4">
    <source>
        <dbReference type="Proteomes" id="UP000277094"/>
    </source>
</evidence>
<dbReference type="NCBIfam" id="NF041518">
    <property type="entry name" value="choice_anch_Q"/>
    <property type="match status" value="1"/>
</dbReference>
<keyword evidence="4" id="KW-1185">Reference proteome</keyword>
<dbReference type="InterPro" id="IPR013783">
    <property type="entry name" value="Ig-like_fold"/>
</dbReference>
<dbReference type="Pfam" id="PF05345">
    <property type="entry name" value="He_PIG"/>
    <property type="match status" value="3"/>
</dbReference>
<dbReference type="Proteomes" id="UP000277094">
    <property type="component" value="Unassembled WGS sequence"/>
</dbReference>
<dbReference type="PANTHER" id="PTHR11319:SF35">
    <property type="entry name" value="OUTER MEMBRANE PROTEIN PMPC-RELATED"/>
    <property type="match status" value="1"/>
</dbReference>
<dbReference type="SMART" id="SM00710">
    <property type="entry name" value="PbH1"/>
    <property type="match status" value="17"/>
</dbReference>
<evidence type="ECO:0000256" key="2">
    <source>
        <dbReference type="SAM" id="SignalP"/>
    </source>
</evidence>
<evidence type="ECO:0000256" key="1">
    <source>
        <dbReference type="SAM" id="MobiDB-lite"/>
    </source>
</evidence>
<proteinExistence type="predicted"/>
<accession>A0A3N0E0E5</accession>
<organism evidence="3 4">
    <name type="scientific">Nocardioides marmorisolisilvae</name>
    <dbReference type="NCBI Taxonomy" id="1542737"/>
    <lineage>
        <taxon>Bacteria</taxon>
        <taxon>Bacillati</taxon>
        <taxon>Actinomycetota</taxon>
        <taxon>Actinomycetes</taxon>
        <taxon>Propionibacteriales</taxon>
        <taxon>Nocardioidaceae</taxon>
        <taxon>Nocardioides</taxon>
    </lineage>
</organism>
<feature type="signal peptide" evidence="2">
    <location>
        <begin position="1"/>
        <end position="39"/>
    </location>
</feature>
<dbReference type="EMBL" id="RJSG01000001">
    <property type="protein sequence ID" value="RNL81305.1"/>
    <property type="molecule type" value="Genomic_DNA"/>
</dbReference>
<name>A0A3N0E0E5_9ACTN</name>
<comment type="caution">
    <text evidence="3">The sequence shown here is derived from an EMBL/GenBank/DDBJ whole genome shotgun (WGS) entry which is preliminary data.</text>
</comment>
<evidence type="ECO:0000313" key="3">
    <source>
        <dbReference type="EMBL" id="RNL81305.1"/>
    </source>
</evidence>
<dbReference type="Gene3D" id="2.60.40.10">
    <property type="entry name" value="Immunoglobulins"/>
    <property type="match status" value="5"/>
</dbReference>
<dbReference type="RefSeq" id="WP_123232508.1">
    <property type="nucleotide sequence ID" value="NZ_RJSG01000001.1"/>
</dbReference>
<dbReference type="OrthoDB" id="3801057at2"/>
<dbReference type="GO" id="GO:0016020">
    <property type="term" value="C:membrane"/>
    <property type="evidence" value="ECO:0007669"/>
    <property type="project" value="InterPro"/>
</dbReference>
<dbReference type="SUPFAM" id="SSF51126">
    <property type="entry name" value="Pectin lyase-like"/>
    <property type="match status" value="5"/>
</dbReference>
<dbReference type="InterPro" id="IPR006626">
    <property type="entry name" value="PbH1"/>
</dbReference>
<dbReference type="InterPro" id="IPR012334">
    <property type="entry name" value="Pectin_lyas_fold"/>
</dbReference>
<dbReference type="Gene3D" id="2.160.20.10">
    <property type="entry name" value="Single-stranded right-handed beta-helix, Pectin lyase-like"/>
    <property type="match status" value="1"/>
</dbReference>
<feature type="chain" id="PRO_5018254012" evidence="2">
    <location>
        <begin position="40"/>
        <end position="1725"/>
    </location>
</feature>
<dbReference type="SUPFAM" id="SSF49313">
    <property type="entry name" value="Cadherin-like"/>
    <property type="match status" value="2"/>
</dbReference>
<dbReference type="GO" id="GO:0005509">
    <property type="term" value="F:calcium ion binding"/>
    <property type="evidence" value="ECO:0007669"/>
    <property type="project" value="InterPro"/>
</dbReference>
<protein>
    <submittedName>
        <fullName evidence="3">S-layer family protein</fullName>
    </submittedName>
</protein>
<dbReference type="InterPro" id="IPR059226">
    <property type="entry name" value="Choice_anch_Q_dom"/>
</dbReference>
<dbReference type="InterPro" id="IPR015919">
    <property type="entry name" value="Cadherin-like_sf"/>
</dbReference>
<keyword evidence="2" id="KW-0732">Signal</keyword>
<sequence>MSAHRAARPRRRTSRRLLSLTASVAVALGFLIVAEPAHAAATWFVKTAASGGNNAAACNTSGTACATITGVLAKPAFANGDIISVAAGSYTERPIFSTKGAVVNGAGVGTTTITNANQANTSTIAVTGAVTVSLNDLTVTGGNNATSNVWGGGIRIGTAAAPVAATVNLNNVSVTGNTSPIGAGILAWGTSTLNVTNSSVTTNTSATASGAGGGIAAVGTTTINNSQISNNTMSGANSVGGAIFQNGGSLTVSNLSQISGNKAALAGGGVYVNPSTTANLNGVTLTANTTTQANGTGGSLYSAGTTTVTGGTIQNSGGSGLTSDGGGLYVNAGTTTLSGVTVQNNGTTRNGVGAYVNGGTLNLNSGSVVQGGNAGANLGGGVYVAAAGSFNLNASTITNNGATNGAGLYNLGSSTTTNGTIGGNAATNGGGGIITAGSLSVNGTTISGNSATTAGGGIYEFSGPTTITGATIKTNTSAQGAAIYANNTATALNIGTTSITNNTATTQGGAITALSPVVTTVTGSTLTGNAGGVQGGAISTSGALNVTGSTIDNNSATTGGAIVTTGTASITGGSLSGNTAVNAGAYYSLGTTTIDGTTVSNNTADGGTTTNGGNAGAIYNVASLTIKNATMSGNKVKANTNASPGIAGYGGAILQVTFAAATTPTLSMTNSTIDGGAVGGNDNAVIGGAIATYPNTVNGGTSGKITLTGSSLTNNIAVAAGAIYTPGQLTLTDSTLDHNKATHASAGNGGAIYAGTSPIVLDNTDVTNNTAGTSATGGGLYVVAGSTLDIRNGSSVTGNTAASGAGILNAATLTIKDSAVKNNNASFAGGGLYTSGITNLTNATFDGNSAAAFGGGVLTAGGAFTATDGVFNANNAFAGGGVIVGASTSASFDGTDFTDNTSTGANSGGGALLSAGNVTVKNATMTGNTADGTSGLGGAIFSGSSDDNVNTSLKVDSSTISGNDAFGGSAITTSSSGSNDTNKTSISNSTIANNTNSSTAGAIFQGGPLSITHSTITGNTATGTGAVGGLVLFDRASTSLSANVFAGNTGVTCFRRTTSPADNGTPADGGYNQYPSGDTSCGFSGAKHDQAGDPQLGALLGNGGPTQTRMPTAASPVLDKIPAATATGVNDAITGSAITLCGAGALDQRGTARPQGAKCDIGSVEKVQVAPTVDGPGTADYAVGNAGTPLTYTSTGSPQPTLSASGLPSGVTGVDNGDGTLTISGTPAAGTGGVYNVVVTASNEAGNATKNLTLTVHQAPVIGGPASATYQVGQPGTTTFTQTSGHPLGTFSSLGTLPLGVGFDDSVAGQGTYSGTPQTGTGGVYNLTVKDSNGTPPDATTSFTLTVQEIAGLTGPSTATFKVGDAGASGEFVGSGFPVPSLTSTVLPSGLSLTSTGAGKAKITGTPANGTGGLSNATVTAHNGVGSDATKSIAITVNESPEITAASTLRFVTGVSTTYGVSADGYPVPALTKTGTLPASISFHDDGGGHATISGTATTAQIGTYSITVTASNGVDPDATKVITVEVVPPLSISTTSLPNAAYRNLYSATLASSGGQPPYTYAVTVGSLPAGLTLSSSGMITGSTTANPGTYLFTVKATDSLHPAQTATKVLSITVVKGVTYLNVMPILLSKSSSGDITIKIGGYEARLTGGFPAQGISGQTVTFKSNNTTICSGKTDASGHVTCSPTVLQALLVPLNGKLSASYAGNATWLPSSGTAGLIGTFD</sequence>
<reference evidence="3 4" key="1">
    <citation type="submission" date="2018-11" db="EMBL/GenBank/DDBJ databases">
        <authorList>
            <person name="Li F."/>
        </authorList>
    </citation>
    <scope>NUCLEOTIDE SEQUENCE [LARGE SCALE GENOMIC DNA]</scope>
    <source>
        <strain evidence="3 4">KIS18-7</strain>
    </source>
</reference>
<gene>
    <name evidence="3" type="ORF">EFL95_02820</name>
</gene>
<dbReference type="GO" id="GO:0005975">
    <property type="term" value="P:carbohydrate metabolic process"/>
    <property type="evidence" value="ECO:0007669"/>
    <property type="project" value="UniProtKB-ARBA"/>
</dbReference>